<proteinExistence type="predicted"/>
<organism evidence="1 2">
    <name type="scientific">Thelephora ganbajun</name>
    <name type="common">Ganba fungus</name>
    <dbReference type="NCBI Taxonomy" id="370292"/>
    <lineage>
        <taxon>Eukaryota</taxon>
        <taxon>Fungi</taxon>
        <taxon>Dikarya</taxon>
        <taxon>Basidiomycota</taxon>
        <taxon>Agaricomycotina</taxon>
        <taxon>Agaricomycetes</taxon>
        <taxon>Thelephorales</taxon>
        <taxon>Thelephoraceae</taxon>
        <taxon>Thelephora</taxon>
    </lineage>
</organism>
<comment type="caution">
    <text evidence="1">The sequence shown here is derived from an EMBL/GenBank/DDBJ whole genome shotgun (WGS) entry which is preliminary data.</text>
</comment>
<dbReference type="Proteomes" id="UP000886501">
    <property type="component" value="Unassembled WGS sequence"/>
</dbReference>
<dbReference type="EMBL" id="MU118040">
    <property type="protein sequence ID" value="KAF9647130.1"/>
    <property type="molecule type" value="Genomic_DNA"/>
</dbReference>
<sequence>MSDPLDSMLDLMRRLPPTQIEESTADDLLGNVDQLLEVKTDAATEKETFMRAGVAPRLPWFNEYDPPLDDGTAPPVKLRKLETPANEANRSKHVDITPVTFRYYEGGISSVYLWDLNDGGSAGTVLFRKGRLVPEHDFSVQDSTSYITNTGRVIEDTEVKMRGLSQEAYFGKTEDIVCDLRSVEDPEQTRRQRDLQNELVGFIKR</sequence>
<reference evidence="1" key="2">
    <citation type="journal article" date="2020" name="Nat. Commun.">
        <title>Large-scale genome sequencing of mycorrhizal fungi provides insights into the early evolution of symbiotic traits.</title>
        <authorList>
            <person name="Miyauchi S."/>
            <person name="Kiss E."/>
            <person name="Kuo A."/>
            <person name="Drula E."/>
            <person name="Kohler A."/>
            <person name="Sanchez-Garcia M."/>
            <person name="Morin E."/>
            <person name="Andreopoulos B."/>
            <person name="Barry K.W."/>
            <person name="Bonito G."/>
            <person name="Buee M."/>
            <person name="Carver A."/>
            <person name="Chen C."/>
            <person name="Cichocki N."/>
            <person name="Clum A."/>
            <person name="Culley D."/>
            <person name="Crous P.W."/>
            <person name="Fauchery L."/>
            <person name="Girlanda M."/>
            <person name="Hayes R.D."/>
            <person name="Keri Z."/>
            <person name="LaButti K."/>
            <person name="Lipzen A."/>
            <person name="Lombard V."/>
            <person name="Magnuson J."/>
            <person name="Maillard F."/>
            <person name="Murat C."/>
            <person name="Nolan M."/>
            <person name="Ohm R.A."/>
            <person name="Pangilinan J."/>
            <person name="Pereira M.F."/>
            <person name="Perotto S."/>
            <person name="Peter M."/>
            <person name="Pfister S."/>
            <person name="Riley R."/>
            <person name="Sitrit Y."/>
            <person name="Stielow J.B."/>
            <person name="Szollosi G."/>
            <person name="Zifcakova L."/>
            <person name="Stursova M."/>
            <person name="Spatafora J.W."/>
            <person name="Tedersoo L."/>
            <person name="Vaario L.M."/>
            <person name="Yamada A."/>
            <person name="Yan M."/>
            <person name="Wang P."/>
            <person name="Xu J."/>
            <person name="Bruns T."/>
            <person name="Baldrian P."/>
            <person name="Vilgalys R."/>
            <person name="Dunand C."/>
            <person name="Henrissat B."/>
            <person name="Grigoriev I.V."/>
            <person name="Hibbett D."/>
            <person name="Nagy L.G."/>
            <person name="Martin F.M."/>
        </authorList>
    </citation>
    <scope>NUCLEOTIDE SEQUENCE</scope>
    <source>
        <strain evidence="1">P2</strain>
    </source>
</reference>
<keyword evidence="2" id="KW-1185">Reference proteome</keyword>
<evidence type="ECO:0000313" key="1">
    <source>
        <dbReference type="EMBL" id="KAF9647130.1"/>
    </source>
</evidence>
<accession>A0ACB6ZCK9</accession>
<name>A0ACB6ZCK9_THEGA</name>
<protein>
    <submittedName>
        <fullName evidence="1">Subunits of heterodimeric actin filament capping protein Capz</fullName>
    </submittedName>
</protein>
<gene>
    <name evidence="1" type="ORF">BDM02DRAFT_3156269</name>
</gene>
<evidence type="ECO:0000313" key="2">
    <source>
        <dbReference type="Proteomes" id="UP000886501"/>
    </source>
</evidence>
<reference evidence="1" key="1">
    <citation type="submission" date="2019-10" db="EMBL/GenBank/DDBJ databases">
        <authorList>
            <consortium name="DOE Joint Genome Institute"/>
            <person name="Kuo A."/>
            <person name="Miyauchi S."/>
            <person name="Kiss E."/>
            <person name="Drula E."/>
            <person name="Kohler A."/>
            <person name="Sanchez-Garcia M."/>
            <person name="Andreopoulos B."/>
            <person name="Barry K.W."/>
            <person name="Bonito G."/>
            <person name="Buee M."/>
            <person name="Carver A."/>
            <person name="Chen C."/>
            <person name="Cichocki N."/>
            <person name="Clum A."/>
            <person name="Culley D."/>
            <person name="Crous P.W."/>
            <person name="Fauchery L."/>
            <person name="Girlanda M."/>
            <person name="Hayes R."/>
            <person name="Keri Z."/>
            <person name="Labutti K."/>
            <person name="Lipzen A."/>
            <person name="Lombard V."/>
            <person name="Magnuson J."/>
            <person name="Maillard F."/>
            <person name="Morin E."/>
            <person name="Murat C."/>
            <person name="Nolan M."/>
            <person name="Ohm R."/>
            <person name="Pangilinan J."/>
            <person name="Pereira M."/>
            <person name="Perotto S."/>
            <person name="Peter M."/>
            <person name="Riley R."/>
            <person name="Sitrit Y."/>
            <person name="Stielow B."/>
            <person name="Szollosi G."/>
            <person name="Zifcakova L."/>
            <person name="Stursova M."/>
            <person name="Spatafora J.W."/>
            <person name="Tedersoo L."/>
            <person name="Vaario L.-M."/>
            <person name="Yamada A."/>
            <person name="Yan M."/>
            <person name="Wang P."/>
            <person name="Xu J."/>
            <person name="Bruns T."/>
            <person name="Baldrian P."/>
            <person name="Vilgalys R."/>
            <person name="Henrissat B."/>
            <person name="Grigoriev I.V."/>
            <person name="Hibbett D."/>
            <person name="Nagy L.G."/>
            <person name="Martin F.M."/>
        </authorList>
    </citation>
    <scope>NUCLEOTIDE SEQUENCE</scope>
    <source>
        <strain evidence="1">P2</strain>
    </source>
</reference>